<dbReference type="GO" id="GO:0034620">
    <property type="term" value="P:cellular response to unfolded protein"/>
    <property type="evidence" value="ECO:0007669"/>
    <property type="project" value="TreeGrafter"/>
</dbReference>
<evidence type="ECO:0000256" key="6">
    <source>
        <dbReference type="RuleBase" id="RU004379"/>
    </source>
</evidence>
<keyword evidence="4 6" id="KW-1133">Transmembrane helix</keyword>
<dbReference type="PANTHER" id="PTHR23291">
    <property type="entry name" value="BAX INHIBITOR-RELATED"/>
    <property type="match status" value="1"/>
</dbReference>
<keyword evidence="3 6" id="KW-0812">Transmembrane</keyword>
<keyword evidence="5 6" id="KW-0472">Membrane</keyword>
<proteinExistence type="inferred from homology"/>
<comment type="similarity">
    <text evidence="2 6">Belongs to the BI1 family.</text>
</comment>
<evidence type="ECO:0000256" key="1">
    <source>
        <dbReference type="ARBA" id="ARBA00004141"/>
    </source>
</evidence>
<accession>A0AA85JML8</accession>
<name>A0AA85JML8_TRIRE</name>
<dbReference type="WBParaSite" id="TREG1_30750.1">
    <property type="protein sequence ID" value="TREG1_30750.1"/>
    <property type="gene ID" value="TREG1_30750"/>
</dbReference>
<feature type="transmembrane region" description="Helical" evidence="6">
    <location>
        <begin position="35"/>
        <end position="53"/>
    </location>
</feature>
<keyword evidence="7" id="KW-1185">Reference proteome</keyword>
<feature type="transmembrane region" description="Helical" evidence="6">
    <location>
        <begin position="124"/>
        <end position="144"/>
    </location>
</feature>
<evidence type="ECO:0000256" key="2">
    <source>
        <dbReference type="ARBA" id="ARBA00010350"/>
    </source>
</evidence>
<comment type="subcellular location">
    <subcellularLocation>
        <location evidence="1">Membrane</location>
        <topology evidence="1">Multi-pass membrane protein</topology>
    </subcellularLocation>
</comment>
<evidence type="ECO:0008006" key="9">
    <source>
        <dbReference type="Google" id="ProtNLM"/>
    </source>
</evidence>
<evidence type="ECO:0000256" key="3">
    <source>
        <dbReference type="ARBA" id="ARBA00022692"/>
    </source>
</evidence>
<sequence>MARVYQSSQFQRMNLGTVFDFRDLDKNVQVHLKNVYSTLSVGLILSCVGAYLFQISHFLQSMVTGLMILSFIVSLGCSLFIYFTQHSRETLNSRLGAFFLFSFSTGIGFGPLLQVVSIINPETIPTALLGTALIFVSFTLAALFTRKRYFIYLGAALMSATSMLATFSLMNLFIRSPAIYQAELYIGLAIFCAFVVFDTQLIVEKRRCGDTDFVWHTLDLFIDFVEIFRHLLVILNSKRRRDRDED</sequence>
<evidence type="ECO:0000256" key="5">
    <source>
        <dbReference type="ARBA" id="ARBA00023136"/>
    </source>
</evidence>
<feature type="transmembrane region" description="Helical" evidence="6">
    <location>
        <begin position="151"/>
        <end position="173"/>
    </location>
</feature>
<dbReference type="CDD" id="cd10430">
    <property type="entry name" value="BI-1"/>
    <property type="match status" value="1"/>
</dbReference>
<evidence type="ECO:0000313" key="7">
    <source>
        <dbReference type="Proteomes" id="UP000050795"/>
    </source>
</evidence>
<dbReference type="GO" id="GO:0019899">
    <property type="term" value="F:enzyme binding"/>
    <property type="evidence" value="ECO:0007669"/>
    <property type="project" value="TreeGrafter"/>
</dbReference>
<reference evidence="8" key="2">
    <citation type="submission" date="2023-11" db="UniProtKB">
        <authorList>
            <consortium name="WormBaseParasite"/>
        </authorList>
    </citation>
    <scope>IDENTIFICATION</scope>
</reference>
<dbReference type="GO" id="GO:2001234">
    <property type="term" value="P:negative regulation of apoptotic signaling pathway"/>
    <property type="evidence" value="ECO:0007669"/>
    <property type="project" value="TreeGrafter"/>
</dbReference>
<protein>
    <recommendedName>
        <fullName evidence="9">Bax inhibitor 1</fullName>
    </recommendedName>
</protein>
<feature type="transmembrane region" description="Helical" evidence="6">
    <location>
        <begin position="59"/>
        <end position="83"/>
    </location>
</feature>
<dbReference type="GO" id="GO:0033119">
    <property type="term" value="P:negative regulation of RNA splicing"/>
    <property type="evidence" value="ECO:0007669"/>
    <property type="project" value="TreeGrafter"/>
</dbReference>
<reference evidence="7" key="1">
    <citation type="submission" date="2022-06" db="EMBL/GenBank/DDBJ databases">
        <authorList>
            <person name="Berger JAMES D."/>
            <person name="Berger JAMES D."/>
        </authorList>
    </citation>
    <scope>NUCLEOTIDE SEQUENCE [LARGE SCALE GENOMIC DNA]</scope>
</reference>
<dbReference type="AlphaFoldDB" id="A0AA85JML8"/>
<dbReference type="Proteomes" id="UP000050795">
    <property type="component" value="Unassembled WGS sequence"/>
</dbReference>
<feature type="transmembrane region" description="Helical" evidence="6">
    <location>
        <begin position="179"/>
        <end position="197"/>
    </location>
</feature>
<dbReference type="Pfam" id="PF01027">
    <property type="entry name" value="Bax1-I"/>
    <property type="match status" value="1"/>
</dbReference>
<evidence type="ECO:0000256" key="4">
    <source>
        <dbReference type="ARBA" id="ARBA00022989"/>
    </source>
</evidence>
<evidence type="ECO:0000313" key="8">
    <source>
        <dbReference type="WBParaSite" id="TREG1_30750.1"/>
    </source>
</evidence>
<dbReference type="InterPro" id="IPR006214">
    <property type="entry name" value="Bax_inhibitor_1-related"/>
</dbReference>
<dbReference type="PANTHER" id="PTHR23291:SF32">
    <property type="entry name" value="BAX INHIBITOR 1"/>
    <property type="match status" value="1"/>
</dbReference>
<feature type="transmembrane region" description="Helical" evidence="6">
    <location>
        <begin position="95"/>
        <end position="118"/>
    </location>
</feature>
<dbReference type="GO" id="GO:0031966">
    <property type="term" value="C:mitochondrial membrane"/>
    <property type="evidence" value="ECO:0007669"/>
    <property type="project" value="TreeGrafter"/>
</dbReference>
<organism evidence="7 8">
    <name type="scientific">Trichobilharzia regenti</name>
    <name type="common">Nasal bird schistosome</name>
    <dbReference type="NCBI Taxonomy" id="157069"/>
    <lineage>
        <taxon>Eukaryota</taxon>
        <taxon>Metazoa</taxon>
        <taxon>Spiralia</taxon>
        <taxon>Lophotrochozoa</taxon>
        <taxon>Platyhelminthes</taxon>
        <taxon>Trematoda</taxon>
        <taxon>Digenea</taxon>
        <taxon>Strigeidida</taxon>
        <taxon>Schistosomatoidea</taxon>
        <taxon>Schistosomatidae</taxon>
        <taxon>Trichobilharzia</taxon>
    </lineage>
</organism>